<protein>
    <submittedName>
        <fullName evidence="3">Ig-like domain-containing protein</fullName>
    </submittedName>
</protein>
<keyword evidence="4" id="KW-1185">Reference proteome</keyword>
<feature type="chain" id="PRO_5047331090" evidence="2">
    <location>
        <begin position="27"/>
        <end position="653"/>
    </location>
</feature>
<gene>
    <name evidence="3" type="ORF">I4X03_021970</name>
</gene>
<proteinExistence type="predicted"/>
<evidence type="ECO:0000256" key="2">
    <source>
        <dbReference type="SAM" id="SignalP"/>
    </source>
</evidence>
<organism evidence="3 4">
    <name type="scientific">Massilia soli</name>
    <dbReference type="NCBI Taxonomy" id="2792854"/>
    <lineage>
        <taxon>Bacteria</taxon>
        <taxon>Pseudomonadati</taxon>
        <taxon>Pseudomonadota</taxon>
        <taxon>Betaproteobacteria</taxon>
        <taxon>Burkholderiales</taxon>
        <taxon>Oxalobacteraceae</taxon>
        <taxon>Telluria group</taxon>
        <taxon>Massilia</taxon>
    </lineage>
</organism>
<dbReference type="RefSeq" id="WP_223470948.1">
    <property type="nucleotide sequence ID" value="NZ_JAFBIL020000011.1"/>
</dbReference>
<comment type="caution">
    <text evidence="3">The sequence shown here is derived from an EMBL/GenBank/DDBJ whole genome shotgun (WGS) entry which is preliminary data.</text>
</comment>
<dbReference type="PROSITE" id="PS51257">
    <property type="entry name" value="PROKAR_LIPOPROTEIN"/>
    <property type="match status" value="1"/>
</dbReference>
<dbReference type="EMBL" id="JAFBIL020000011">
    <property type="protein sequence ID" value="MBZ2209942.1"/>
    <property type="molecule type" value="Genomic_DNA"/>
</dbReference>
<evidence type="ECO:0000313" key="3">
    <source>
        <dbReference type="EMBL" id="MBZ2209942.1"/>
    </source>
</evidence>
<feature type="signal peptide" evidence="2">
    <location>
        <begin position="1"/>
        <end position="26"/>
    </location>
</feature>
<dbReference type="Gene3D" id="2.60.40.10">
    <property type="entry name" value="Immunoglobulins"/>
    <property type="match status" value="2"/>
</dbReference>
<evidence type="ECO:0000313" key="4">
    <source>
        <dbReference type="Proteomes" id="UP000809349"/>
    </source>
</evidence>
<dbReference type="SUPFAM" id="SSF49373">
    <property type="entry name" value="Invasin/intimin cell-adhesion fragments"/>
    <property type="match status" value="3"/>
</dbReference>
<dbReference type="Proteomes" id="UP000809349">
    <property type="component" value="Unassembled WGS sequence"/>
</dbReference>
<name>A0ABS7SVK5_9BURK</name>
<accession>A0ABS7SVK5</accession>
<evidence type="ECO:0000256" key="1">
    <source>
        <dbReference type="SAM" id="MobiDB-lite"/>
    </source>
</evidence>
<feature type="region of interest" description="Disordered" evidence="1">
    <location>
        <begin position="39"/>
        <end position="60"/>
    </location>
</feature>
<reference evidence="3 4" key="1">
    <citation type="submission" date="2021-08" db="EMBL/GenBank/DDBJ databases">
        <title>Massilia sp. R798.</title>
        <authorList>
            <person name="Baek J.H."/>
            <person name="Jung H.S."/>
            <person name="Kim K.R."/>
            <person name="Jeon C.O."/>
        </authorList>
    </citation>
    <scope>NUCLEOTIDE SEQUENCE [LARGE SCALE GENOMIC DNA]</scope>
    <source>
        <strain evidence="3 4">R798</strain>
    </source>
</reference>
<feature type="compositionally biased region" description="Pro residues" evidence="1">
    <location>
        <begin position="46"/>
        <end position="57"/>
    </location>
</feature>
<dbReference type="InterPro" id="IPR008964">
    <property type="entry name" value="Invasin/intimin_cell_adhesion"/>
</dbReference>
<sequence length="653" mass="66251">MRTHHYSACILLAGLMLAGCGGGGTAGPNTCSLSNPAGCGGTAQPEPAPTPPPPPDPASKAASISLVFSNSELGSAGLPEDEVKVTALVKTADNTAVADAPITFAADSGFLAVGAVKTDSSGKASAVLGTGGSRLNRAIKVTAKVGAQSTTALVTVVGTRLSMAGPSHLNLGESAELVATLVDSASRPIGGETVTASVKNGNLLANTSAVSDSRGQVRMKLQASQRGDEQVTVSALGASMAKPVRVSGSELVLLPSVSVGDSGVETLKEIQVGICSPLDGRYMTSQAGSVTLTASRGALFSDPGCTQALTGMLAINGGSMTRTYIRSDNAGISTVDAVVSGGAAASTRLEFVAPLAASSKVNLQTDVAVIGSGERSSLIAVVRDGTPANNLVKGALVQFSIVADPSGGNLLSPFTAITGSDGIARATFVAGPADGGKDGTLIQARLAALPAATATTAVTVNKKALSIQFGTGNTLVEYSPAVLQKDFSVFVSDSAGSPVKDVVISVAAWPTMYRKGNYAWQQYNPPLQEPGMWVLNNPITDCANEDVARRGLYDGAFDSNGNGVLEPGIPLSVVSNGKTDAFGMTTVSLRYPRDRANWVRVELTVSGTVAGTESRARNAFWLPALAKDLDKYGVSPPGAESPYGTYPSCNISL</sequence>
<dbReference type="InterPro" id="IPR013783">
    <property type="entry name" value="Ig-like_fold"/>
</dbReference>
<keyword evidence="2" id="KW-0732">Signal</keyword>